<dbReference type="EMBL" id="ON624112">
    <property type="protein sequence ID" value="UTQ78235.1"/>
    <property type="molecule type" value="Genomic_DNA"/>
</dbReference>
<accession>A0A9E7NKV3</accession>
<sequence length="65" mass="7229">MTKSIITNSRVGIGMSDLEARARSGCPIAQMEMTKRCMQFSVVVTDDAATHSITRKEQAKEMKHD</sequence>
<proteinExistence type="predicted"/>
<keyword evidence="2" id="KW-1185">Reference proteome</keyword>
<evidence type="ECO:0000313" key="1">
    <source>
        <dbReference type="EMBL" id="UTQ78235.1"/>
    </source>
</evidence>
<dbReference type="Proteomes" id="UP001060037">
    <property type="component" value="Segment"/>
</dbReference>
<reference evidence="1" key="1">
    <citation type="submission" date="2022-05" db="EMBL/GenBank/DDBJ databases">
        <authorList>
            <person name="Tikunov A."/>
            <person name="Kozlova Y."/>
            <person name="Morozova V."/>
            <person name="Jdeed G."/>
            <person name="Bardasheva A."/>
            <person name="Tikunova N."/>
        </authorList>
    </citation>
    <scope>NUCLEOTIDE SEQUENCE</scope>
</reference>
<organism evidence="1 2">
    <name type="scientific">Aeromonas phage Aer_P220</name>
    <dbReference type="NCBI Taxonomy" id="2951227"/>
    <lineage>
        <taxon>Viruses</taxon>
        <taxon>Duplodnaviria</taxon>
        <taxon>Heunggongvirae</taxon>
        <taxon>Uroviricota</taxon>
        <taxon>Caudoviricetes</taxon>
        <taxon>Autographivirales</taxon>
        <taxon>Autographivirales incertae sedis</taxon>
        <taxon>Yinyavirus</taxon>
        <taxon>Yinyavirus AerP220</taxon>
    </lineage>
</organism>
<evidence type="ECO:0000313" key="2">
    <source>
        <dbReference type="Proteomes" id="UP001060037"/>
    </source>
</evidence>
<protein>
    <submittedName>
        <fullName evidence="1">Uncharacterized protein</fullName>
    </submittedName>
</protein>
<name>A0A9E7NKV3_9CAUD</name>